<evidence type="ECO:0000313" key="2">
    <source>
        <dbReference type="EMBL" id="GES16965.1"/>
    </source>
</evidence>
<dbReference type="GO" id="GO:0009231">
    <property type="term" value="P:riboflavin biosynthetic process"/>
    <property type="evidence" value="ECO:0007669"/>
    <property type="project" value="InterPro"/>
</dbReference>
<accession>A0A5M3X5G9</accession>
<keyword evidence="3" id="KW-1185">Reference proteome</keyword>
<dbReference type="Pfam" id="PF01872">
    <property type="entry name" value="RibD_C"/>
    <property type="match status" value="1"/>
</dbReference>
<gene>
    <name evidence="2" type="ORF">Amac_105630</name>
</gene>
<evidence type="ECO:0000313" key="3">
    <source>
        <dbReference type="Proteomes" id="UP000331127"/>
    </source>
</evidence>
<dbReference type="Proteomes" id="UP000331127">
    <property type="component" value="Unassembled WGS sequence"/>
</dbReference>
<name>A0A5M3X5G9_9ACTN</name>
<sequence>MNAARKVVFSRTLTTAEWANTTIAAGDTTEEIDKLRRGGNGHIVVWGGVSFWRSLRRLDLIDEFRLDLYPYVAGEGTRLFDDVPKSYRLDLVSSTAFSNGTVGLRYRRHR</sequence>
<comment type="caution">
    <text evidence="2">The sequence shown here is derived from an EMBL/GenBank/DDBJ whole genome shotgun (WGS) entry which is preliminary data.</text>
</comment>
<proteinExistence type="predicted"/>
<organism evidence="2 3">
    <name type="scientific">Acrocarpospora macrocephala</name>
    <dbReference type="NCBI Taxonomy" id="150177"/>
    <lineage>
        <taxon>Bacteria</taxon>
        <taxon>Bacillati</taxon>
        <taxon>Actinomycetota</taxon>
        <taxon>Actinomycetes</taxon>
        <taxon>Streptosporangiales</taxon>
        <taxon>Streptosporangiaceae</taxon>
        <taxon>Acrocarpospora</taxon>
    </lineage>
</organism>
<dbReference type="EMBL" id="BLAE01000126">
    <property type="protein sequence ID" value="GES16965.1"/>
    <property type="molecule type" value="Genomic_DNA"/>
</dbReference>
<dbReference type="RefSeq" id="WP_218041800.1">
    <property type="nucleotide sequence ID" value="NZ_BAAAHL010000087.1"/>
</dbReference>
<evidence type="ECO:0000259" key="1">
    <source>
        <dbReference type="Pfam" id="PF01872"/>
    </source>
</evidence>
<dbReference type="InterPro" id="IPR002734">
    <property type="entry name" value="RibDG_C"/>
</dbReference>
<dbReference type="SUPFAM" id="SSF53597">
    <property type="entry name" value="Dihydrofolate reductase-like"/>
    <property type="match status" value="1"/>
</dbReference>
<reference evidence="2 3" key="1">
    <citation type="submission" date="2019-10" db="EMBL/GenBank/DDBJ databases">
        <title>Whole genome shotgun sequence of Acrocarpospora macrocephala NBRC 16266.</title>
        <authorList>
            <person name="Ichikawa N."/>
            <person name="Kimura A."/>
            <person name="Kitahashi Y."/>
            <person name="Komaki H."/>
            <person name="Oguchi A."/>
        </authorList>
    </citation>
    <scope>NUCLEOTIDE SEQUENCE [LARGE SCALE GENOMIC DNA]</scope>
    <source>
        <strain evidence="2 3">NBRC 16266</strain>
    </source>
</reference>
<dbReference type="InterPro" id="IPR024072">
    <property type="entry name" value="DHFR-like_dom_sf"/>
</dbReference>
<dbReference type="AlphaFoldDB" id="A0A5M3X5G9"/>
<dbReference type="Gene3D" id="3.40.430.10">
    <property type="entry name" value="Dihydrofolate Reductase, subunit A"/>
    <property type="match status" value="1"/>
</dbReference>
<protein>
    <recommendedName>
        <fullName evidence="1">Bacterial bifunctional deaminase-reductase C-terminal domain-containing protein</fullName>
    </recommendedName>
</protein>
<feature type="domain" description="Bacterial bifunctional deaminase-reductase C-terminal" evidence="1">
    <location>
        <begin position="3"/>
        <end position="102"/>
    </location>
</feature>
<dbReference type="GO" id="GO:0008703">
    <property type="term" value="F:5-amino-6-(5-phosphoribosylamino)uracil reductase activity"/>
    <property type="evidence" value="ECO:0007669"/>
    <property type="project" value="InterPro"/>
</dbReference>